<keyword evidence="3" id="KW-1185">Reference proteome</keyword>
<proteinExistence type="predicted"/>
<evidence type="ECO:0000313" key="3">
    <source>
        <dbReference type="Proteomes" id="UP001189429"/>
    </source>
</evidence>
<gene>
    <name evidence="2" type="ORF">PCOR1329_LOCUS10946</name>
</gene>
<organism evidence="2 3">
    <name type="scientific">Prorocentrum cordatum</name>
    <dbReference type="NCBI Taxonomy" id="2364126"/>
    <lineage>
        <taxon>Eukaryota</taxon>
        <taxon>Sar</taxon>
        <taxon>Alveolata</taxon>
        <taxon>Dinophyceae</taxon>
        <taxon>Prorocentrales</taxon>
        <taxon>Prorocentraceae</taxon>
        <taxon>Prorocentrum</taxon>
    </lineage>
</organism>
<reference evidence="2" key="1">
    <citation type="submission" date="2023-10" db="EMBL/GenBank/DDBJ databases">
        <authorList>
            <person name="Chen Y."/>
            <person name="Shah S."/>
            <person name="Dougan E. K."/>
            <person name="Thang M."/>
            <person name="Chan C."/>
        </authorList>
    </citation>
    <scope>NUCLEOTIDE SEQUENCE [LARGE SCALE GENOMIC DNA]</scope>
</reference>
<comment type="caution">
    <text evidence="2">The sequence shown here is derived from an EMBL/GenBank/DDBJ whole genome shotgun (WGS) entry which is preliminary data.</text>
</comment>
<feature type="compositionally biased region" description="Basic residues" evidence="1">
    <location>
        <begin position="14"/>
        <end position="34"/>
    </location>
</feature>
<dbReference type="Proteomes" id="UP001189429">
    <property type="component" value="Unassembled WGS sequence"/>
</dbReference>
<accession>A0ABN9QGW5</accession>
<evidence type="ECO:0000256" key="1">
    <source>
        <dbReference type="SAM" id="MobiDB-lite"/>
    </source>
</evidence>
<sequence length="301" mass="33327">PRYAVACAAAALRRGSRRGRSTRRPPPRRPRPRAPLRTEPEPPRADPPALVPTIEVVKPPPRPAPTTPITLEVLQGEWVNSMGAKIAVNDTLVSLNGMPMKVHPVQVDENGLVTGIGKIWQLKGWLEDEQIEFKEAPSREVMEFARSVTWKRADEANMKAWTEQMNSLGYKGSSQDPLKRGVEGCCPGTCDAKANQAKDDVDRDRAELELLNRLVDEYRVPGLFNIPPSEVIPDFSNRGHTGLSVEHVHYLAKSFMDGRVMGAHRRGRGGARRRSPTAAEPAAGALYITWLRGGWRRDGAN</sequence>
<name>A0ABN9QGW5_9DINO</name>
<feature type="non-terminal residue" evidence="2">
    <location>
        <position position="1"/>
    </location>
</feature>
<feature type="region of interest" description="Disordered" evidence="1">
    <location>
        <begin position="10"/>
        <end position="50"/>
    </location>
</feature>
<protein>
    <submittedName>
        <fullName evidence="2">Uncharacterized protein</fullName>
    </submittedName>
</protein>
<dbReference type="EMBL" id="CAUYUJ010003125">
    <property type="protein sequence ID" value="CAK0804001.1"/>
    <property type="molecule type" value="Genomic_DNA"/>
</dbReference>
<evidence type="ECO:0000313" key="2">
    <source>
        <dbReference type="EMBL" id="CAK0804001.1"/>
    </source>
</evidence>